<protein>
    <submittedName>
        <fullName evidence="2">1-deoxypentalenic acid 11-beta-hydroxylase</fullName>
    </submittedName>
</protein>
<dbReference type="PANTHER" id="PTHR40128">
    <property type="entry name" value="EXPRESSED PROTEIN"/>
    <property type="match status" value="1"/>
</dbReference>
<dbReference type="InterPro" id="IPR008775">
    <property type="entry name" value="Phytyl_CoA_dOase-like"/>
</dbReference>
<name>A0ABM0K9E6_APLCA</name>
<proteinExistence type="predicted"/>
<dbReference type="GeneID" id="101847922"/>
<dbReference type="Pfam" id="PF05721">
    <property type="entry name" value="PhyH"/>
    <property type="match status" value="1"/>
</dbReference>
<dbReference type="SUPFAM" id="SSF51197">
    <property type="entry name" value="Clavaminate synthase-like"/>
    <property type="match status" value="1"/>
</dbReference>
<evidence type="ECO:0000313" key="1">
    <source>
        <dbReference type="Proteomes" id="UP000694888"/>
    </source>
</evidence>
<evidence type="ECO:0000313" key="2">
    <source>
        <dbReference type="RefSeq" id="XP_005112039.2"/>
    </source>
</evidence>
<sequence>MAADDTGRTVKLGRRAVQFPSAELQVLEDCNHLLGDLAALKRELQEKGYLFIRGFHDQEEVLAARQAVLEHIDSFGSTLNKQHPIREGVLRDGCGLGCVPLMEGKNDITHSELVLRVLEGKRPLKFFREFFKDEVKTFDYKWLRAMHHEGFTGVHVDNVYMSRGSADLLTLWTPMGDVTVEMGVLAVCEGSHRLPGFQKFQEKYGNMDAEKENLQGTGWFTEDPYEITSKFGGQWKTVDFSAGDVLIFGMRTAHMSTTNTTHLARISCDTRWQPASEPVDPRFCGLIRVSDSKFGLLSKMTKEEKEEDRLRKERNTVSIEQLKAVWGL</sequence>
<dbReference type="RefSeq" id="XP_005112039.2">
    <property type="nucleotide sequence ID" value="XM_005111982.3"/>
</dbReference>
<keyword evidence="1" id="KW-1185">Reference proteome</keyword>
<dbReference type="Proteomes" id="UP000694888">
    <property type="component" value="Unplaced"/>
</dbReference>
<accession>A0ABM0K9E6</accession>
<reference evidence="2" key="1">
    <citation type="submission" date="2025-08" db="UniProtKB">
        <authorList>
            <consortium name="RefSeq"/>
        </authorList>
    </citation>
    <scope>IDENTIFICATION</scope>
</reference>
<gene>
    <name evidence="2" type="primary">LOC101847922</name>
</gene>
<dbReference type="PANTHER" id="PTHR40128:SF1">
    <property type="entry name" value="PHYTANOYL-COA HYDROXYLASE"/>
    <property type="match status" value="1"/>
</dbReference>
<organism evidence="1 2">
    <name type="scientific">Aplysia californica</name>
    <name type="common">California sea hare</name>
    <dbReference type="NCBI Taxonomy" id="6500"/>
    <lineage>
        <taxon>Eukaryota</taxon>
        <taxon>Metazoa</taxon>
        <taxon>Spiralia</taxon>
        <taxon>Lophotrochozoa</taxon>
        <taxon>Mollusca</taxon>
        <taxon>Gastropoda</taxon>
        <taxon>Heterobranchia</taxon>
        <taxon>Euthyneura</taxon>
        <taxon>Tectipleura</taxon>
        <taxon>Aplysiida</taxon>
        <taxon>Aplysioidea</taxon>
        <taxon>Aplysiidae</taxon>
        <taxon>Aplysia</taxon>
    </lineage>
</organism>
<dbReference type="Gene3D" id="2.60.120.620">
    <property type="entry name" value="q2cbj1_9rhob like domain"/>
    <property type="match status" value="1"/>
</dbReference>